<evidence type="ECO:0000313" key="1">
    <source>
        <dbReference type="EMBL" id="AXH74493.1"/>
    </source>
</evidence>
<name>A0A345MSZ3_9CAUD</name>
<dbReference type="Pfam" id="PF22337">
    <property type="entry name" value="Phage_fiber_rpt"/>
    <property type="match status" value="1"/>
</dbReference>
<dbReference type="EMBL" id="MH616963">
    <property type="protein sequence ID" value="AXH74493.1"/>
    <property type="molecule type" value="Genomic_DNA"/>
</dbReference>
<organism evidence="1 2">
    <name type="scientific">crAssphage sp. isolate ctbg_1</name>
    <dbReference type="NCBI Taxonomy" id="2989854"/>
    <lineage>
        <taxon>Viruses</taxon>
        <taxon>Duplodnaviria</taxon>
        <taxon>Heunggongvirae</taxon>
        <taxon>Uroviricota</taxon>
        <taxon>Caudoviricetes</taxon>
        <taxon>Crassvirales</taxon>
        <taxon>Intestiviridae</taxon>
        <taxon>Crudevirinae</taxon>
        <taxon>Whopevirus</taxon>
        <taxon>Whopevirus animalis</taxon>
    </lineage>
</organism>
<dbReference type="InterPro" id="IPR054500">
    <property type="entry name" value="Phage_fiber_rpt"/>
</dbReference>
<dbReference type="GeneID" id="76971858"/>
<keyword evidence="2" id="KW-1185">Reference proteome</keyword>
<accession>A0A345MSZ3</accession>
<protein>
    <submittedName>
        <fullName evidence="1">Uncharacterized protein</fullName>
    </submittedName>
</protein>
<sequence>MATKQLYDLNDNPIYPKVECIDNLNSTDATTPLSAKQGKVLKDLINNSGGGNANVEDIIYIFPLPSTDDSDNITETVYNELIEAINSNKIILIDYDYLTATAAQVKVDEGNIDMVFSYNNSIYRFNVDINNYNSTYKTYAYTCTTLSSLIGANVFGINIDFDTRTISTTVVDNIKANKHKRLYIDVGEERCFITNFIDESIISFDFYWLNDFYSVKIDTDNLVNSTTYRYELIRKPYIKVFPFSENGGCPEVLDYLNTAKVWLNDGSYLNNVLLLGDNGDCKYTFPISNVIITNNEITGVWGTANIGDNSYKITVTETSTDTELFYINNGHNLIIIDDSNYAIAANSGMPFLTQDYLIGRVKLGIPTNIYFTLNGIVITPTYLHYEVDNDMDSVKGECYHPDYGIIKFNITGNYLIINEIIKDIVINAVAGGITTEFCDSIKFAFENKQPIYIGYENDKSYSVPICLIDKYDEDAAKCVDIIYFDKDTYQRKCVRVNLRDEKITLPNI</sequence>
<dbReference type="RefSeq" id="YP_010097646.1">
    <property type="nucleotide sequence ID" value="NC_055760.1"/>
</dbReference>
<evidence type="ECO:0000313" key="2">
    <source>
        <dbReference type="Proteomes" id="UP000257554"/>
    </source>
</evidence>
<dbReference type="Proteomes" id="UP000257554">
    <property type="component" value="Segment"/>
</dbReference>
<proteinExistence type="predicted"/>
<reference evidence="1 2" key="1">
    <citation type="submission" date="2018-07" db="EMBL/GenBank/DDBJ databases">
        <title>Uncovering a Universe of Circular DNA Viruses in Animal Metagenomes.</title>
        <authorList>
            <person name="Tisza M."/>
            <person name="Buck C."/>
            <person name="Pastrana D."/>
            <person name="Welch N."/>
            <person name="Peretti A."/>
        </authorList>
    </citation>
    <scope>NUCLEOTIDE SEQUENCE [LARGE SCALE GENOMIC DNA]</scope>
    <source>
        <strain evidence="1">Ctbg_1</strain>
    </source>
</reference>